<evidence type="ECO:0000313" key="2">
    <source>
        <dbReference type="Proteomes" id="UP000244855"/>
    </source>
</evidence>
<dbReference type="AlphaFoldDB" id="A0A2V1DLC9"/>
<dbReference type="SUPFAM" id="SSF56801">
    <property type="entry name" value="Acetyl-CoA synthetase-like"/>
    <property type="match status" value="1"/>
</dbReference>
<proteinExistence type="predicted"/>
<reference evidence="1 2" key="1">
    <citation type="journal article" date="2018" name="Sci. Rep.">
        <title>Comparative genomics provides insights into the lifestyle and reveals functional heterogeneity of dark septate endophytic fungi.</title>
        <authorList>
            <person name="Knapp D.G."/>
            <person name="Nemeth J.B."/>
            <person name="Barry K."/>
            <person name="Hainaut M."/>
            <person name="Henrissat B."/>
            <person name="Johnson J."/>
            <person name="Kuo A."/>
            <person name="Lim J.H.P."/>
            <person name="Lipzen A."/>
            <person name="Nolan M."/>
            <person name="Ohm R.A."/>
            <person name="Tamas L."/>
            <person name="Grigoriev I.V."/>
            <person name="Spatafora J.W."/>
            <person name="Nagy L.G."/>
            <person name="Kovacs G.M."/>
        </authorList>
    </citation>
    <scope>NUCLEOTIDE SEQUENCE [LARGE SCALE GENOMIC DNA]</scope>
    <source>
        <strain evidence="1 2">DSE2036</strain>
    </source>
</reference>
<sequence>MSISPLTVSDGFLCPWRVNDAPQPISPWIYMVEGRSLRARPDELATETRLTFPPRAASMRSVVNLIEDNARRYPDHLFCVWNPNPNQTQSSKPRDVKNKKLYGMVMACHQSMSADFNIASGQRIALFMHSSLELLVYLFALVKLGCPVRLAHRRWPW</sequence>
<accession>A0A2V1DLC9</accession>
<keyword evidence="2" id="KW-1185">Reference proteome</keyword>
<evidence type="ECO:0008006" key="3">
    <source>
        <dbReference type="Google" id="ProtNLM"/>
    </source>
</evidence>
<evidence type="ECO:0000313" key="1">
    <source>
        <dbReference type="EMBL" id="PVH98651.1"/>
    </source>
</evidence>
<name>A0A2V1DLC9_9PLEO</name>
<dbReference type="Proteomes" id="UP000244855">
    <property type="component" value="Unassembled WGS sequence"/>
</dbReference>
<gene>
    <name evidence="1" type="ORF">DM02DRAFT_657165</name>
</gene>
<protein>
    <recommendedName>
        <fullName evidence="3">AMP-dependent synthetase/ligase domain-containing protein</fullName>
    </recommendedName>
</protein>
<organism evidence="1 2">
    <name type="scientific">Periconia macrospinosa</name>
    <dbReference type="NCBI Taxonomy" id="97972"/>
    <lineage>
        <taxon>Eukaryota</taxon>
        <taxon>Fungi</taxon>
        <taxon>Dikarya</taxon>
        <taxon>Ascomycota</taxon>
        <taxon>Pezizomycotina</taxon>
        <taxon>Dothideomycetes</taxon>
        <taxon>Pleosporomycetidae</taxon>
        <taxon>Pleosporales</taxon>
        <taxon>Massarineae</taxon>
        <taxon>Periconiaceae</taxon>
        <taxon>Periconia</taxon>
    </lineage>
</organism>
<dbReference type="EMBL" id="KZ805409">
    <property type="protein sequence ID" value="PVH98651.1"/>
    <property type="molecule type" value="Genomic_DNA"/>
</dbReference>
<dbReference type="InterPro" id="IPR042099">
    <property type="entry name" value="ANL_N_sf"/>
</dbReference>
<dbReference type="Gene3D" id="3.40.50.12780">
    <property type="entry name" value="N-terminal domain of ligase-like"/>
    <property type="match status" value="1"/>
</dbReference>